<dbReference type="Pfam" id="PF00071">
    <property type="entry name" value="Ras"/>
    <property type="match status" value="1"/>
</dbReference>
<dbReference type="PANTHER" id="PTHR24072">
    <property type="entry name" value="RHO FAMILY GTPASE"/>
    <property type="match status" value="1"/>
</dbReference>
<sequence length="198" mass="23465">MECIRCILVGDNDVGKTYFLLSLTENIFPYSDYDFIPTVFDSYSLNTIVKGKEYNLFFQLIAKSENYKKTRHYSYCNQDLFIICFSLVSPESLENVEKIYYPEIKEYCRESPYILVGLKSDLRDHFYEHSNEYPTNNIEAIPTYKGEEMKTKIKAMDYVECSSLKQTNFEYFINLVVDIFQNQNNYKINNENHCCLII</sequence>
<evidence type="ECO:0000256" key="1">
    <source>
        <dbReference type="ARBA" id="ARBA00022741"/>
    </source>
</evidence>
<dbReference type="InterPro" id="IPR027417">
    <property type="entry name" value="P-loop_NTPase"/>
</dbReference>
<dbReference type="PROSITE" id="PS51419">
    <property type="entry name" value="RAB"/>
    <property type="match status" value="1"/>
</dbReference>
<proteinExistence type="predicted"/>
<dbReference type="InterPro" id="IPR001806">
    <property type="entry name" value="Small_GTPase"/>
</dbReference>
<dbReference type="PROSITE" id="PS51420">
    <property type="entry name" value="RHO"/>
    <property type="match status" value="1"/>
</dbReference>
<keyword evidence="4" id="KW-1185">Reference proteome</keyword>
<accession>A0ABR2J346</accession>
<comment type="caution">
    <text evidence="3">The sequence shown here is derived from an EMBL/GenBank/DDBJ whole genome shotgun (WGS) entry which is preliminary data.</text>
</comment>
<dbReference type="CDD" id="cd00157">
    <property type="entry name" value="Rho"/>
    <property type="match status" value="1"/>
</dbReference>
<evidence type="ECO:0000313" key="3">
    <source>
        <dbReference type="EMBL" id="KAK8871883.1"/>
    </source>
</evidence>
<name>A0ABR2J346_9EUKA</name>
<evidence type="ECO:0000313" key="4">
    <source>
        <dbReference type="Proteomes" id="UP001470230"/>
    </source>
</evidence>
<dbReference type="SMART" id="SM00174">
    <property type="entry name" value="RHO"/>
    <property type="match status" value="1"/>
</dbReference>
<dbReference type="PRINTS" id="PR00449">
    <property type="entry name" value="RASTRNSFRMNG"/>
</dbReference>
<dbReference type="EMBL" id="JAPFFF010000013">
    <property type="protein sequence ID" value="KAK8871883.1"/>
    <property type="molecule type" value="Genomic_DNA"/>
</dbReference>
<organism evidence="3 4">
    <name type="scientific">Tritrichomonas musculus</name>
    <dbReference type="NCBI Taxonomy" id="1915356"/>
    <lineage>
        <taxon>Eukaryota</taxon>
        <taxon>Metamonada</taxon>
        <taxon>Parabasalia</taxon>
        <taxon>Tritrichomonadida</taxon>
        <taxon>Tritrichomonadidae</taxon>
        <taxon>Tritrichomonas</taxon>
    </lineage>
</organism>
<dbReference type="InterPro" id="IPR003578">
    <property type="entry name" value="Small_GTPase_Rho"/>
</dbReference>
<dbReference type="SMART" id="SM00173">
    <property type="entry name" value="RAS"/>
    <property type="match status" value="1"/>
</dbReference>
<protein>
    <recommendedName>
        <fullName evidence="5">Rho GTPase</fullName>
    </recommendedName>
</protein>
<keyword evidence="2" id="KW-0342">GTP-binding</keyword>
<dbReference type="InterPro" id="IPR005225">
    <property type="entry name" value="Small_GTP-bd"/>
</dbReference>
<gene>
    <name evidence="3" type="ORF">M9Y10_007628</name>
</gene>
<dbReference type="Gene3D" id="3.40.50.300">
    <property type="entry name" value="P-loop containing nucleotide triphosphate hydrolases"/>
    <property type="match status" value="1"/>
</dbReference>
<dbReference type="PROSITE" id="PS51421">
    <property type="entry name" value="RAS"/>
    <property type="match status" value="1"/>
</dbReference>
<dbReference type="NCBIfam" id="TIGR00231">
    <property type="entry name" value="small_GTP"/>
    <property type="match status" value="1"/>
</dbReference>
<dbReference type="SUPFAM" id="SSF52540">
    <property type="entry name" value="P-loop containing nucleoside triphosphate hydrolases"/>
    <property type="match status" value="1"/>
</dbReference>
<evidence type="ECO:0008006" key="5">
    <source>
        <dbReference type="Google" id="ProtNLM"/>
    </source>
</evidence>
<reference evidence="3 4" key="1">
    <citation type="submission" date="2024-04" db="EMBL/GenBank/DDBJ databases">
        <title>Tritrichomonas musculus Genome.</title>
        <authorList>
            <person name="Alves-Ferreira E."/>
            <person name="Grigg M."/>
            <person name="Lorenzi H."/>
            <person name="Galac M."/>
        </authorList>
    </citation>
    <scope>NUCLEOTIDE SEQUENCE [LARGE SCALE GENOMIC DNA]</scope>
    <source>
        <strain evidence="3 4">EAF2021</strain>
    </source>
</reference>
<evidence type="ECO:0000256" key="2">
    <source>
        <dbReference type="ARBA" id="ARBA00023134"/>
    </source>
</evidence>
<keyword evidence="1" id="KW-0547">Nucleotide-binding</keyword>
<dbReference type="SMART" id="SM00175">
    <property type="entry name" value="RAB"/>
    <property type="match status" value="1"/>
</dbReference>
<dbReference type="Proteomes" id="UP001470230">
    <property type="component" value="Unassembled WGS sequence"/>
</dbReference>